<gene>
    <name evidence="2" type="ORF">AMAG_03996</name>
</gene>
<evidence type="ECO:0000313" key="2">
    <source>
        <dbReference type="EMBL" id="KNE58423.1"/>
    </source>
</evidence>
<keyword evidence="3" id="KW-1185">Reference proteome</keyword>
<sequence>MATFPASMRLAVPAPVPTVTPLRPDGDTMDEDKATKTIVNGHADACQGHGHQRARPEPMDEDCAQPTPSTVSHPTTSDVPAPESSVPAHFESTTLDDAMDLDDDDVAALALAVSAALPPMEIEHVDHGDATGAADDHLVAPPAAARPGPDRAAIAAALATDAPRPVQIATAARPRLESAIDAAVAAAGAPNADLDSVRRAVLRDVDDILGLLLRSGSSASESVLLSRVLAQLDLPRFRDRHVRALAAAVPLASAVDQAVDDEVEAVVRVMREVVEGNER</sequence>
<evidence type="ECO:0000313" key="3">
    <source>
        <dbReference type="Proteomes" id="UP000054350"/>
    </source>
</evidence>
<reference evidence="2 3" key="1">
    <citation type="submission" date="2009-11" db="EMBL/GenBank/DDBJ databases">
        <title>Annotation of Allomyces macrogynus ATCC 38327.</title>
        <authorList>
            <consortium name="The Broad Institute Genome Sequencing Platform"/>
            <person name="Russ C."/>
            <person name="Cuomo C."/>
            <person name="Burger G."/>
            <person name="Gray M.W."/>
            <person name="Holland P.W.H."/>
            <person name="King N."/>
            <person name="Lang F.B.F."/>
            <person name="Roger A.J."/>
            <person name="Ruiz-Trillo I."/>
            <person name="Young S.K."/>
            <person name="Zeng Q."/>
            <person name="Gargeya S."/>
            <person name="Fitzgerald M."/>
            <person name="Haas B."/>
            <person name="Abouelleil A."/>
            <person name="Alvarado L."/>
            <person name="Arachchi H.M."/>
            <person name="Berlin A."/>
            <person name="Chapman S.B."/>
            <person name="Gearin G."/>
            <person name="Goldberg J."/>
            <person name="Griggs A."/>
            <person name="Gujja S."/>
            <person name="Hansen M."/>
            <person name="Heiman D."/>
            <person name="Howarth C."/>
            <person name="Larimer J."/>
            <person name="Lui A."/>
            <person name="MacDonald P.J.P."/>
            <person name="McCowen C."/>
            <person name="Montmayeur A."/>
            <person name="Murphy C."/>
            <person name="Neiman D."/>
            <person name="Pearson M."/>
            <person name="Priest M."/>
            <person name="Roberts A."/>
            <person name="Saif S."/>
            <person name="Shea T."/>
            <person name="Sisk P."/>
            <person name="Stolte C."/>
            <person name="Sykes S."/>
            <person name="Wortman J."/>
            <person name="Nusbaum C."/>
            <person name="Birren B."/>
        </authorList>
    </citation>
    <scope>NUCLEOTIDE SEQUENCE [LARGE SCALE GENOMIC DNA]</scope>
    <source>
        <strain evidence="2 3">ATCC 38327</strain>
    </source>
</reference>
<organism evidence="2 3">
    <name type="scientific">Allomyces macrogynus (strain ATCC 38327)</name>
    <name type="common">Allomyces javanicus var. macrogynus</name>
    <dbReference type="NCBI Taxonomy" id="578462"/>
    <lineage>
        <taxon>Eukaryota</taxon>
        <taxon>Fungi</taxon>
        <taxon>Fungi incertae sedis</taxon>
        <taxon>Blastocladiomycota</taxon>
        <taxon>Blastocladiomycetes</taxon>
        <taxon>Blastocladiales</taxon>
        <taxon>Blastocladiaceae</taxon>
        <taxon>Allomyces</taxon>
    </lineage>
</organism>
<dbReference type="AlphaFoldDB" id="A0A0L0S747"/>
<name>A0A0L0S747_ALLM3</name>
<evidence type="ECO:0000256" key="1">
    <source>
        <dbReference type="SAM" id="MobiDB-lite"/>
    </source>
</evidence>
<reference evidence="3" key="2">
    <citation type="submission" date="2009-11" db="EMBL/GenBank/DDBJ databases">
        <title>The Genome Sequence of Allomyces macrogynus strain ATCC 38327.</title>
        <authorList>
            <consortium name="The Broad Institute Genome Sequencing Platform"/>
            <person name="Russ C."/>
            <person name="Cuomo C."/>
            <person name="Shea T."/>
            <person name="Young S.K."/>
            <person name="Zeng Q."/>
            <person name="Koehrsen M."/>
            <person name="Haas B."/>
            <person name="Borodovsky M."/>
            <person name="Guigo R."/>
            <person name="Alvarado L."/>
            <person name="Berlin A."/>
            <person name="Borenstein D."/>
            <person name="Chen Z."/>
            <person name="Engels R."/>
            <person name="Freedman E."/>
            <person name="Gellesch M."/>
            <person name="Goldberg J."/>
            <person name="Griggs A."/>
            <person name="Gujja S."/>
            <person name="Heiman D."/>
            <person name="Hepburn T."/>
            <person name="Howarth C."/>
            <person name="Jen D."/>
            <person name="Larson L."/>
            <person name="Lewis B."/>
            <person name="Mehta T."/>
            <person name="Park D."/>
            <person name="Pearson M."/>
            <person name="Roberts A."/>
            <person name="Saif S."/>
            <person name="Shenoy N."/>
            <person name="Sisk P."/>
            <person name="Stolte C."/>
            <person name="Sykes S."/>
            <person name="Walk T."/>
            <person name="White J."/>
            <person name="Yandava C."/>
            <person name="Burger G."/>
            <person name="Gray M.W."/>
            <person name="Holland P.W.H."/>
            <person name="King N."/>
            <person name="Lang F.B.F."/>
            <person name="Roger A.J."/>
            <person name="Ruiz-Trillo I."/>
            <person name="Lander E."/>
            <person name="Nusbaum C."/>
        </authorList>
    </citation>
    <scope>NUCLEOTIDE SEQUENCE [LARGE SCALE GENOMIC DNA]</scope>
    <source>
        <strain evidence="3">ATCC 38327</strain>
    </source>
</reference>
<feature type="region of interest" description="Disordered" evidence="1">
    <location>
        <begin position="42"/>
        <end position="88"/>
    </location>
</feature>
<feature type="compositionally biased region" description="Low complexity" evidence="1">
    <location>
        <begin position="66"/>
        <end position="80"/>
    </location>
</feature>
<protein>
    <submittedName>
        <fullName evidence="2">Uncharacterized protein</fullName>
    </submittedName>
</protein>
<dbReference type="Proteomes" id="UP000054350">
    <property type="component" value="Unassembled WGS sequence"/>
</dbReference>
<accession>A0A0L0S747</accession>
<dbReference type="VEuPathDB" id="FungiDB:AMAG_03996"/>
<proteinExistence type="predicted"/>
<dbReference type="EMBL" id="GG745333">
    <property type="protein sequence ID" value="KNE58423.1"/>
    <property type="molecule type" value="Genomic_DNA"/>
</dbReference>